<dbReference type="RefSeq" id="WP_311410867.1">
    <property type="nucleotide sequence ID" value="NZ_JAVRFL010000005.1"/>
</dbReference>
<gene>
    <name evidence="3" type="ORF">RM555_05575</name>
</gene>
<evidence type="ECO:0000313" key="4">
    <source>
        <dbReference type="Proteomes" id="UP001180973"/>
    </source>
</evidence>
<dbReference type="Pfam" id="PF02585">
    <property type="entry name" value="PIG-L"/>
    <property type="match status" value="1"/>
</dbReference>
<reference evidence="3" key="1">
    <citation type="submission" date="2023-09" db="EMBL/GenBank/DDBJ databases">
        <title>30 novel species of actinomycetes from the DSMZ collection.</title>
        <authorList>
            <person name="Nouioui I."/>
        </authorList>
    </citation>
    <scope>NUCLEOTIDE SEQUENCE</scope>
    <source>
        <strain evidence="3">DSM 115977</strain>
    </source>
</reference>
<feature type="region of interest" description="Disordered" evidence="2">
    <location>
        <begin position="1"/>
        <end position="24"/>
    </location>
</feature>
<comment type="caution">
    <text evidence="3">The sequence shown here is derived from an EMBL/GenBank/DDBJ whole genome shotgun (WGS) entry which is preliminary data.</text>
</comment>
<evidence type="ECO:0000256" key="2">
    <source>
        <dbReference type="SAM" id="MobiDB-lite"/>
    </source>
</evidence>
<evidence type="ECO:0000256" key="1">
    <source>
        <dbReference type="ARBA" id="ARBA00022833"/>
    </source>
</evidence>
<proteinExistence type="predicted"/>
<dbReference type="Proteomes" id="UP001180973">
    <property type="component" value="Unassembled WGS sequence"/>
</dbReference>
<keyword evidence="1" id="KW-0862">Zinc</keyword>
<protein>
    <submittedName>
        <fullName evidence="3">PIG-L family deacetylase</fullName>
    </submittedName>
</protein>
<keyword evidence="4" id="KW-1185">Reference proteome</keyword>
<dbReference type="EMBL" id="JAVRFL010000005">
    <property type="protein sequence ID" value="MDT0528464.1"/>
    <property type="molecule type" value="Genomic_DNA"/>
</dbReference>
<name>A0ABU2WRC7_9ACTN</name>
<dbReference type="Gene3D" id="3.40.50.10320">
    <property type="entry name" value="LmbE-like"/>
    <property type="match status" value="1"/>
</dbReference>
<sequence length="89" mass="8870">MYAGRTALSRKDTVRRGSAPGVGSAAVSFPASAPALPDVGRALAVFAHPDDAGFGCAGTIATWVAEGADASYLLVTRATPEGAEAPAPR</sequence>
<dbReference type="InterPro" id="IPR024078">
    <property type="entry name" value="LmbE-like_dom_sf"/>
</dbReference>
<organism evidence="3 4">
    <name type="scientific">Micromonospora reichwaldensis</name>
    <dbReference type="NCBI Taxonomy" id="3075516"/>
    <lineage>
        <taxon>Bacteria</taxon>
        <taxon>Bacillati</taxon>
        <taxon>Actinomycetota</taxon>
        <taxon>Actinomycetes</taxon>
        <taxon>Micromonosporales</taxon>
        <taxon>Micromonosporaceae</taxon>
        <taxon>Micromonospora</taxon>
    </lineage>
</organism>
<dbReference type="SUPFAM" id="SSF102588">
    <property type="entry name" value="LmbE-like"/>
    <property type="match status" value="1"/>
</dbReference>
<evidence type="ECO:0000313" key="3">
    <source>
        <dbReference type="EMBL" id="MDT0528464.1"/>
    </source>
</evidence>
<dbReference type="InterPro" id="IPR003737">
    <property type="entry name" value="GlcNAc_PI_deacetylase-related"/>
</dbReference>
<accession>A0ABU2WRC7</accession>